<comment type="caution">
    <text evidence="1">The sequence shown here is derived from an EMBL/GenBank/DDBJ whole genome shotgun (WGS) entry which is preliminary data.</text>
</comment>
<name>A0A8I2YFW5_9AGAM</name>
<sequence>MSTDLRRTATISLLTLKLRARVARWREDLLFNAEDCDEEHAESIRADENAYDGIDVEMVTVEESNTGHSAVRLTTETTITATTNNQPIKKVKSEPTSVDASEQMKNVLVTPHLNYSIIVEPDWFKKDQWQDGWKNKILPTLCLWAGAQTNIWSSPKARVASVLLHIIPVVFPDLGLFAIKLTPADKLINTFVTGDMEQITEEVAEFLKDNSYLYEDLISHELQKAFHGDFIINLLATTYLSNVKGHVHVEELDMHALAFCGIKGILGLCCAAIKRGLQLVNTVGLEGLVKGKLTPRPPASFNKQVGKVTMGENSFSDQHWGDATRGITRAAERCSDAQLHDILSKVQQVARELAQAGDEQMDNDCFEDEYAHICTSPCRFAEYTNIDYSGQFSLVQPLPLQCCRSCFRVTVRAFCPVASLPHILYCFNPRTNIDTTPDRPSTLLSSCYVLSIEVVFVACLGCPIG</sequence>
<dbReference type="AlphaFoldDB" id="A0A8I2YFW5"/>
<gene>
    <name evidence="1" type="ORF">JVT61DRAFT_9572</name>
</gene>
<organism evidence="1 2">
    <name type="scientific">Boletus reticuloceps</name>
    <dbReference type="NCBI Taxonomy" id="495285"/>
    <lineage>
        <taxon>Eukaryota</taxon>
        <taxon>Fungi</taxon>
        <taxon>Dikarya</taxon>
        <taxon>Basidiomycota</taxon>
        <taxon>Agaricomycotina</taxon>
        <taxon>Agaricomycetes</taxon>
        <taxon>Agaricomycetidae</taxon>
        <taxon>Boletales</taxon>
        <taxon>Boletineae</taxon>
        <taxon>Boletaceae</taxon>
        <taxon>Boletoideae</taxon>
        <taxon>Boletus</taxon>
    </lineage>
</organism>
<accession>A0A8I2YFW5</accession>
<dbReference type="EMBL" id="JAGFBS010000035">
    <property type="protein sequence ID" value="KAG6371364.1"/>
    <property type="molecule type" value="Genomic_DNA"/>
</dbReference>
<protein>
    <submittedName>
        <fullName evidence="1">Uncharacterized protein</fullName>
    </submittedName>
</protein>
<evidence type="ECO:0000313" key="2">
    <source>
        <dbReference type="Proteomes" id="UP000683000"/>
    </source>
</evidence>
<dbReference type="OrthoDB" id="2690833at2759"/>
<proteinExistence type="predicted"/>
<reference evidence="1" key="1">
    <citation type="submission" date="2021-03" db="EMBL/GenBank/DDBJ databases">
        <title>Evolutionary innovations through gain and loss of genes in the ectomycorrhizal Boletales.</title>
        <authorList>
            <person name="Wu G."/>
            <person name="Miyauchi S."/>
            <person name="Morin E."/>
            <person name="Yang Z.-L."/>
            <person name="Xu J."/>
            <person name="Martin F.M."/>
        </authorList>
    </citation>
    <scope>NUCLEOTIDE SEQUENCE</scope>
    <source>
        <strain evidence="1">BR01</strain>
    </source>
</reference>
<evidence type="ECO:0000313" key="1">
    <source>
        <dbReference type="EMBL" id="KAG6371364.1"/>
    </source>
</evidence>
<keyword evidence="2" id="KW-1185">Reference proteome</keyword>
<dbReference type="Proteomes" id="UP000683000">
    <property type="component" value="Unassembled WGS sequence"/>
</dbReference>